<evidence type="ECO:0000313" key="2">
    <source>
        <dbReference type="Proteomes" id="UP000178700"/>
    </source>
</evidence>
<sequence length="75" mass="8399">MSSIIQFTIRKDEDGYSAKAVNFPIFTCGKTLSEVEHNIQEVTDLFLEDEDLASLGLSDKPSVMVNFEIPLQVYA</sequence>
<dbReference type="Gene3D" id="3.30.160.250">
    <property type="match status" value="1"/>
</dbReference>
<evidence type="ECO:0008006" key="3">
    <source>
        <dbReference type="Google" id="ProtNLM"/>
    </source>
</evidence>
<reference evidence="1 2" key="1">
    <citation type="journal article" date="2016" name="Nat. Commun.">
        <title>Thousands of microbial genomes shed light on interconnected biogeochemical processes in an aquifer system.</title>
        <authorList>
            <person name="Anantharaman K."/>
            <person name="Brown C.T."/>
            <person name="Hug L.A."/>
            <person name="Sharon I."/>
            <person name="Castelle C.J."/>
            <person name="Probst A.J."/>
            <person name="Thomas B.C."/>
            <person name="Singh A."/>
            <person name="Wilkins M.J."/>
            <person name="Karaoz U."/>
            <person name="Brodie E.L."/>
            <person name="Williams K.H."/>
            <person name="Hubbard S.S."/>
            <person name="Banfield J.F."/>
        </authorList>
    </citation>
    <scope>NUCLEOTIDE SEQUENCE [LARGE SCALE GENOMIC DNA]</scope>
</reference>
<comment type="caution">
    <text evidence="1">The sequence shown here is derived from an EMBL/GenBank/DDBJ whole genome shotgun (WGS) entry which is preliminary data.</text>
</comment>
<dbReference type="EMBL" id="MFTJ01000054">
    <property type="protein sequence ID" value="OGI64339.1"/>
    <property type="molecule type" value="Genomic_DNA"/>
</dbReference>
<protein>
    <recommendedName>
        <fullName evidence="3">HicB-like antitoxin of toxin-antitoxin system domain-containing protein</fullName>
    </recommendedName>
</protein>
<evidence type="ECO:0000313" key="1">
    <source>
        <dbReference type="EMBL" id="OGI64339.1"/>
    </source>
</evidence>
<name>A0A1F6V486_9BACT</name>
<dbReference type="AlphaFoldDB" id="A0A1F6V486"/>
<dbReference type="SUPFAM" id="SSF143100">
    <property type="entry name" value="TTHA1013/TTHA0281-like"/>
    <property type="match status" value="1"/>
</dbReference>
<dbReference type="InterPro" id="IPR035069">
    <property type="entry name" value="TTHA1013/TTHA0281-like"/>
</dbReference>
<dbReference type="Proteomes" id="UP000178700">
    <property type="component" value="Unassembled WGS sequence"/>
</dbReference>
<gene>
    <name evidence="1" type="ORF">A2642_04365</name>
</gene>
<proteinExistence type="predicted"/>
<accession>A0A1F6V486</accession>
<organism evidence="1 2">
    <name type="scientific">Candidatus Nomurabacteria bacterium RIFCSPHIGHO2_01_FULL_39_10</name>
    <dbReference type="NCBI Taxonomy" id="1801733"/>
    <lineage>
        <taxon>Bacteria</taxon>
        <taxon>Candidatus Nomuraibacteriota</taxon>
    </lineage>
</organism>